<feature type="transmembrane region" description="Helical" evidence="6">
    <location>
        <begin position="41"/>
        <end position="58"/>
    </location>
</feature>
<feature type="transmembrane region" description="Helical" evidence="6">
    <location>
        <begin position="162"/>
        <end position="181"/>
    </location>
</feature>
<evidence type="ECO:0000313" key="8">
    <source>
        <dbReference type="EMBL" id="PWH81910.1"/>
    </source>
</evidence>
<dbReference type="PANTHER" id="PTHR32322:SF2">
    <property type="entry name" value="EAMA DOMAIN-CONTAINING PROTEIN"/>
    <property type="match status" value="1"/>
</dbReference>
<evidence type="ECO:0000256" key="3">
    <source>
        <dbReference type="ARBA" id="ARBA00022692"/>
    </source>
</evidence>
<dbReference type="InterPro" id="IPR050638">
    <property type="entry name" value="AA-Vitamin_Transporters"/>
</dbReference>
<evidence type="ECO:0000256" key="4">
    <source>
        <dbReference type="ARBA" id="ARBA00022989"/>
    </source>
</evidence>
<reference evidence="8 9" key="2">
    <citation type="submission" date="2018-05" db="EMBL/GenBank/DDBJ databases">
        <authorList>
            <person name="Lanie J.A."/>
            <person name="Ng W.-L."/>
            <person name="Kazmierczak K.M."/>
            <person name="Andrzejewski T.M."/>
            <person name="Davidsen T.M."/>
            <person name="Wayne K.J."/>
            <person name="Tettelin H."/>
            <person name="Glass J.I."/>
            <person name="Rusch D."/>
            <person name="Podicherti R."/>
            <person name="Tsui H.-C.T."/>
            <person name="Winkler M.E."/>
        </authorList>
    </citation>
    <scope>NUCLEOTIDE SEQUENCE [LARGE SCALE GENOMIC DNA]</scope>
    <source>
        <strain evidence="8 9">C305</strain>
    </source>
</reference>
<dbReference type="OrthoDB" id="3180815at2"/>
<evidence type="ECO:0000256" key="5">
    <source>
        <dbReference type="ARBA" id="ARBA00023136"/>
    </source>
</evidence>
<feature type="transmembrane region" description="Helical" evidence="6">
    <location>
        <begin position="133"/>
        <end position="150"/>
    </location>
</feature>
<dbReference type="InterPro" id="IPR037185">
    <property type="entry name" value="EmrE-like"/>
</dbReference>
<dbReference type="Pfam" id="PF00892">
    <property type="entry name" value="EamA"/>
    <property type="match status" value="1"/>
</dbReference>
<comment type="similarity">
    <text evidence="2">Belongs to the EamA transporter family.</text>
</comment>
<feature type="transmembrane region" description="Helical" evidence="6">
    <location>
        <begin position="9"/>
        <end position="29"/>
    </location>
</feature>
<keyword evidence="3 6" id="KW-0812">Transmembrane</keyword>
<proteinExistence type="inferred from homology"/>
<feature type="transmembrane region" description="Helical" evidence="6">
    <location>
        <begin position="102"/>
        <end position="121"/>
    </location>
</feature>
<gene>
    <name evidence="8" type="ORF">DIT68_14270</name>
</gene>
<name>A0A2U2X2B7_9FLAO</name>
<keyword evidence="4 6" id="KW-1133">Transmembrane helix</keyword>
<evidence type="ECO:0000259" key="7">
    <source>
        <dbReference type="Pfam" id="PF00892"/>
    </source>
</evidence>
<accession>A0A2U2X2B7</accession>
<dbReference type="PANTHER" id="PTHR32322">
    <property type="entry name" value="INNER MEMBRANE TRANSPORTER"/>
    <property type="match status" value="1"/>
</dbReference>
<keyword evidence="9" id="KW-1185">Reference proteome</keyword>
<dbReference type="InterPro" id="IPR000620">
    <property type="entry name" value="EamA_dom"/>
</dbReference>
<dbReference type="EMBL" id="QFRJ01000015">
    <property type="protein sequence ID" value="PWH81910.1"/>
    <property type="molecule type" value="Genomic_DNA"/>
</dbReference>
<evidence type="ECO:0000256" key="2">
    <source>
        <dbReference type="ARBA" id="ARBA00007362"/>
    </source>
</evidence>
<evidence type="ECO:0000256" key="6">
    <source>
        <dbReference type="SAM" id="Phobius"/>
    </source>
</evidence>
<dbReference type="AlphaFoldDB" id="A0A2U2X2B7"/>
<sequence>MNMTKKTGLLYVGFGSLSYGILATVVKYANGEGASTALLTFSQYLFATVFLTILAWRISKSEKVLSKYSMPSKVLKLKIMLFGTTLGFSSCFYYLTIQYVPVSVGIILLMQSIWMGVLVDLISTRGANVRLKILGALTAITGTLLAANVFESSISPHPLGLVFGLLAALSFTSFMYFSNSLGHQTHVIIKSKYLVYGGFIVVLIFWNISIFESFDFSDLLKYGLFLAIFGSMIPPIFFAQGMPAIGTGLGSIVSSIEIPFSVLSAAVILGEDVSSIQWLGIVVILCAVVLINFKKI</sequence>
<dbReference type="GO" id="GO:0016020">
    <property type="term" value="C:membrane"/>
    <property type="evidence" value="ECO:0007669"/>
    <property type="project" value="UniProtKB-SubCell"/>
</dbReference>
<feature type="domain" description="EamA" evidence="7">
    <location>
        <begin position="159"/>
        <end position="292"/>
    </location>
</feature>
<evidence type="ECO:0000256" key="1">
    <source>
        <dbReference type="ARBA" id="ARBA00004141"/>
    </source>
</evidence>
<comment type="subcellular location">
    <subcellularLocation>
        <location evidence="1">Membrane</location>
        <topology evidence="1">Multi-pass membrane protein</topology>
    </subcellularLocation>
</comment>
<reference evidence="8 9" key="1">
    <citation type="submission" date="2018-05" db="EMBL/GenBank/DDBJ databases">
        <title>Brumimicrobium oceani sp. nov., isolated from coastal sediment.</title>
        <authorList>
            <person name="Kou Y."/>
        </authorList>
    </citation>
    <scope>NUCLEOTIDE SEQUENCE [LARGE SCALE GENOMIC DNA]</scope>
    <source>
        <strain evidence="8 9">C305</strain>
    </source>
</reference>
<feature type="transmembrane region" description="Helical" evidence="6">
    <location>
        <begin position="275"/>
        <end position="293"/>
    </location>
</feature>
<dbReference type="Proteomes" id="UP000245370">
    <property type="component" value="Unassembled WGS sequence"/>
</dbReference>
<keyword evidence="5 6" id="KW-0472">Membrane</keyword>
<feature type="transmembrane region" description="Helical" evidence="6">
    <location>
        <begin position="251"/>
        <end position="269"/>
    </location>
</feature>
<comment type="caution">
    <text evidence="8">The sequence shown here is derived from an EMBL/GenBank/DDBJ whole genome shotgun (WGS) entry which is preliminary data.</text>
</comment>
<dbReference type="SUPFAM" id="SSF103481">
    <property type="entry name" value="Multidrug resistance efflux transporter EmrE"/>
    <property type="match status" value="1"/>
</dbReference>
<dbReference type="Gene3D" id="1.10.3730.20">
    <property type="match status" value="1"/>
</dbReference>
<protein>
    <submittedName>
        <fullName evidence="8">EamA family transporter</fullName>
    </submittedName>
</protein>
<feature type="transmembrane region" description="Helical" evidence="6">
    <location>
        <begin position="222"/>
        <end position="239"/>
    </location>
</feature>
<feature type="transmembrane region" description="Helical" evidence="6">
    <location>
        <begin position="79"/>
        <end position="96"/>
    </location>
</feature>
<evidence type="ECO:0000313" key="9">
    <source>
        <dbReference type="Proteomes" id="UP000245370"/>
    </source>
</evidence>
<feature type="transmembrane region" description="Helical" evidence="6">
    <location>
        <begin position="193"/>
        <end position="210"/>
    </location>
</feature>
<organism evidence="8 9">
    <name type="scientific">Brumimicrobium oceani</name>
    <dbReference type="NCBI Taxonomy" id="2100725"/>
    <lineage>
        <taxon>Bacteria</taxon>
        <taxon>Pseudomonadati</taxon>
        <taxon>Bacteroidota</taxon>
        <taxon>Flavobacteriia</taxon>
        <taxon>Flavobacteriales</taxon>
        <taxon>Crocinitomicaceae</taxon>
        <taxon>Brumimicrobium</taxon>
    </lineage>
</organism>